<protein>
    <recommendedName>
        <fullName evidence="3">Alpha/beta hydrolase</fullName>
    </recommendedName>
</protein>
<keyword evidence="2" id="KW-1185">Reference proteome</keyword>
<name>A0AB37UFP8_9CYAN</name>
<proteinExistence type="predicted"/>
<organism evidence="1 2">
    <name type="scientific">Chroococcidiopsis cubana SAG 39.79</name>
    <dbReference type="NCBI Taxonomy" id="388085"/>
    <lineage>
        <taxon>Bacteria</taxon>
        <taxon>Bacillati</taxon>
        <taxon>Cyanobacteriota</taxon>
        <taxon>Cyanophyceae</taxon>
        <taxon>Chroococcidiopsidales</taxon>
        <taxon>Chroococcidiopsidaceae</taxon>
        <taxon>Chroococcidiopsis</taxon>
    </lineage>
</organism>
<evidence type="ECO:0008006" key="3">
    <source>
        <dbReference type="Google" id="ProtNLM"/>
    </source>
</evidence>
<accession>A0AB37UFP8</accession>
<dbReference type="Proteomes" id="UP000282574">
    <property type="component" value="Unassembled WGS sequence"/>
</dbReference>
<dbReference type="SUPFAM" id="SSF53474">
    <property type="entry name" value="alpha/beta-Hydrolases"/>
    <property type="match status" value="1"/>
</dbReference>
<evidence type="ECO:0000313" key="2">
    <source>
        <dbReference type="Proteomes" id="UP000282574"/>
    </source>
</evidence>
<evidence type="ECO:0000313" key="1">
    <source>
        <dbReference type="EMBL" id="RUT08671.1"/>
    </source>
</evidence>
<reference evidence="1 2" key="1">
    <citation type="journal article" date="2019" name="Genome Biol. Evol.">
        <title>Day and night: Metabolic profiles and evolutionary relationships of six axenic non-marine cyanobacteria.</title>
        <authorList>
            <person name="Will S.E."/>
            <person name="Henke P."/>
            <person name="Boedeker C."/>
            <person name="Huang S."/>
            <person name="Brinkmann H."/>
            <person name="Rohde M."/>
            <person name="Jarek M."/>
            <person name="Friedl T."/>
            <person name="Seufert S."/>
            <person name="Schumacher M."/>
            <person name="Overmann J."/>
            <person name="Neumann-Schaal M."/>
            <person name="Petersen J."/>
        </authorList>
    </citation>
    <scope>NUCLEOTIDE SEQUENCE [LARGE SCALE GENOMIC DNA]</scope>
    <source>
        <strain evidence="1 2">SAG 39.79</strain>
    </source>
</reference>
<dbReference type="AlphaFoldDB" id="A0AB37UFP8"/>
<dbReference type="EMBL" id="RSCK01000053">
    <property type="protein sequence ID" value="RUT08671.1"/>
    <property type="molecule type" value="Genomic_DNA"/>
</dbReference>
<dbReference type="InterPro" id="IPR029058">
    <property type="entry name" value="AB_hydrolase_fold"/>
</dbReference>
<comment type="caution">
    <text evidence="1">The sequence shown here is derived from an EMBL/GenBank/DDBJ whole genome shotgun (WGS) entry which is preliminary data.</text>
</comment>
<dbReference type="RefSeq" id="WP_127024126.1">
    <property type="nucleotide sequence ID" value="NZ_JAVKZF010000002.1"/>
</dbReference>
<gene>
    <name evidence="1" type="ORF">DSM107010_47420</name>
</gene>
<sequence length="322" mass="36826">MATDYILFIHGVNTREQQAQPSYANDLIKLLDRAIASHAPTLNPKYIPLYWGDTLFDEQQKRLDKFRASSQWKRLWFRNFRSTQLMQFIGDATLYINRHVGAKVVEELARQIEANLPSQPQLDDRLHIVGHSWGTVILFDILFAGRWDLPNVPGGDRVRTIRQRIFGVAPERERGIRLASIHTLGSPIALFNLIDLVPDATTGLGDTYDIAKNLQELLQTLYRERRQQPLPWYNFIHPSDPFAWTLKEVMQDVVGSGLVEIEDVITRDTDLTDLLMLPFRQTPVSLLINGGDAHASYWRCRDVVQKMSSAIASNRLKQPAIA</sequence>